<dbReference type="PROSITE" id="PS50928">
    <property type="entry name" value="ABC_TM1"/>
    <property type="match status" value="1"/>
</dbReference>
<dbReference type="Proteomes" id="UP000675920">
    <property type="component" value="Unplaced"/>
</dbReference>
<keyword evidence="11" id="KW-1185">Reference proteome</keyword>
<evidence type="ECO:0000256" key="1">
    <source>
        <dbReference type="ARBA" id="ARBA00004651"/>
    </source>
</evidence>
<evidence type="ECO:0000256" key="7">
    <source>
        <dbReference type="ARBA" id="ARBA00023136"/>
    </source>
</evidence>
<evidence type="ECO:0000256" key="2">
    <source>
        <dbReference type="ARBA" id="ARBA00007069"/>
    </source>
</evidence>
<reference evidence="12" key="3">
    <citation type="journal article" date="2014" name="J. Gen. Physiol.">
        <title>Structural diversity of ABC transporters.</title>
        <authorList>
            <person name="ter Beek J."/>
            <person name="Guskov A."/>
            <person name="Slotboom D.J."/>
        </authorList>
    </citation>
    <scope>NUCLEOTIDE SEQUENCE</scope>
</reference>
<dbReference type="PANTHER" id="PTHR42929:SF5">
    <property type="entry name" value="ABC TRANSPORTER PERMEASE PROTEIN"/>
    <property type="match status" value="1"/>
</dbReference>
<dbReference type="RefSeq" id="WP_051378591.1">
    <property type="nucleotide sequence ID" value="NZ_AXWS01000008.1"/>
</dbReference>
<feature type="transmembrane region" description="Helical" evidence="8">
    <location>
        <begin position="27"/>
        <end position="49"/>
    </location>
</feature>
<dbReference type="Pfam" id="PF00528">
    <property type="entry name" value="BPD_transp_1"/>
    <property type="match status" value="1"/>
</dbReference>
<reference evidence="12" key="6">
    <citation type="journal article" date="2016" name="Nat. Struct. Mol. Biol.">
        <title>Mechanistic diversity in ATP-binding cassette (ABC) transporters.</title>
        <authorList>
            <person name="Locher K.P."/>
        </authorList>
    </citation>
    <scope>NUCLEOTIDE SEQUENCE</scope>
</reference>
<dbReference type="Gene3D" id="1.10.3720.10">
    <property type="entry name" value="MetI-like"/>
    <property type="match status" value="1"/>
</dbReference>
<dbReference type="GO" id="GO:0055085">
    <property type="term" value="P:transmembrane transport"/>
    <property type="evidence" value="ECO:0007669"/>
    <property type="project" value="InterPro"/>
</dbReference>
<evidence type="ECO:0000256" key="5">
    <source>
        <dbReference type="ARBA" id="ARBA00022692"/>
    </source>
</evidence>
<evidence type="ECO:0000256" key="4">
    <source>
        <dbReference type="ARBA" id="ARBA00022475"/>
    </source>
</evidence>
<feature type="transmembrane region" description="Helical" evidence="8">
    <location>
        <begin position="255"/>
        <end position="278"/>
    </location>
</feature>
<keyword evidence="5 8" id="KW-0812">Transmembrane</keyword>
<sequence length="439" mass="47240">MQAAEQPPADATPLKRQLRLAERRKKLTSMALVLPVAVLLFVAFLWPIGALLKRGIDNREVMDGLPLTTSALKGWKADAGTPGEPVFDALAADLDAGRGTPKLAAAAKRLNVEQSGLRSLVMKTASGLQAPAEPADTAPAGDGAAGAASAVTPDAARPAARDRILAIDERWGQSEVWQAIASNASPYTPRYLLAALDREQAADGSLQRVESDQAVFVDVFARTFWMSGIVTLVCLLLGFPLAYVLATLPARISNVLMIFVLLPFWTSVLVRVAAWIVLLQGGGLVNQALMLSGVISEPLQLVFNRTGVYIAMIHILLPFMVLPLYSVMKGIPPVYMRAALSMGCKPFAAFWKVYAPQCMPGVLAGGLLTFILGMGYYITPALLGSPGEQMVSYFIAFFTNETLNWSMAAALSSVLLAATLVLYVFYARFNRPRQQRGAR</sequence>
<accession>A0A8B6X9K0</accession>
<evidence type="ECO:0000256" key="6">
    <source>
        <dbReference type="ARBA" id="ARBA00022989"/>
    </source>
</evidence>
<dbReference type="InterPro" id="IPR035906">
    <property type="entry name" value="MetI-like_sf"/>
</dbReference>
<proteinExistence type="inferred from homology"/>
<dbReference type="InterPro" id="IPR000515">
    <property type="entry name" value="MetI-like"/>
</dbReference>
<feature type="transmembrane region" description="Helical" evidence="8">
    <location>
        <begin position="224"/>
        <end position="248"/>
    </location>
</feature>
<feature type="transmembrane region" description="Helical" evidence="8">
    <location>
        <begin position="361"/>
        <end position="383"/>
    </location>
</feature>
<name>A0A8B6X9K0_9BURK</name>
<dbReference type="PANTHER" id="PTHR42929">
    <property type="entry name" value="INNER MEMBRANE ABC TRANSPORTER PERMEASE PROTEIN YDCU-RELATED-RELATED"/>
    <property type="match status" value="1"/>
</dbReference>
<reference evidence="12" key="1">
    <citation type="journal article" date="2007" name="Curr. Opin. Struct. Biol.">
        <title>Structure and mechanism of ABC transporter proteins.</title>
        <authorList>
            <person name="Hollenstein K."/>
            <person name="Dawson R.J."/>
            <person name="Locher K.P."/>
        </authorList>
    </citation>
    <scope>NUCLEOTIDE SEQUENCE</scope>
</reference>
<dbReference type="SUPFAM" id="SSF161098">
    <property type="entry name" value="MetI-like"/>
    <property type="match status" value="1"/>
</dbReference>
<reference evidence="12" key="7">
    <citation type="journal article" date="2019" name="Adv. Exp. Med. Biol.">
        <title>ABC Family Transporters.</title>
        <authorList>
            <person name="Liu X."/>
        </authorList>
    </citation>
    <scope>NUCLEOTIDE SEQUENCE</scope>
</reference>
<organism evidence="11 12">
    <name type="scientific">Derxia gummosa DSM 723</name>
    <dbReference type="NCBI Taxonomy" id="1121388"/>
    <lineage>
        <taxon>Bacteria</taxon>
        <taxon>Pseudomonadati</taxon>
        <taxon>Pseudomonadota</taxon>
        <taxon>Betaproteobacteria</taxon>
        <taxon>Burkholderiales</taxon>
        <taxon>Alcaligenaceae</taxon>
        <taxon>Derxia</taxon>
    </lineage>
</organism>
<dbReference type="OrthoDB" id="9808619at2"/>
<evidence type="ECO:0000256" key="3">
    <source>
        <dbReference type="ARBA" id="ARBA00022448"/>
    </source>
</evidence>
<comment type="similarity">
    <text evidence="2">Belongs to the binding-protein-dependent transport system permease family. CysTW subfamily.</text>
</comment>
<evidence type="ECO:0000256" key="8">
    <source>
        <dbReference type="RuleBase" id="RU363032"/>
    </source>
</evidence>
<feature type="compositionally biased region" description="Low complexity" evidence="9">
    <location>
        <begin position="130"/>
        <end position="154"/>
    </location>
</feature>
<comment type="subcellular location">
    <subcellularLocation>
        <location evidence="1 8">Cell membrane</location>
        <topology evidence="1 8">Multi-pass membrane protein</topology>
    </subcellularLocation>
</comment>
<reference evidence="12" key="8">
    <citation type="submission" date="2025-08" db="UniProtKB">
        <authorList>
            <consortium name="RefSeq"/>
        </authorList>
    </citation>
    <scope>IDENTIFICATION</scope>
</reference>
<evidence type="ECO:0000256" key="9">
    <source>
        <dbReference type="SAM" id="MobiDB-lite"/>
    </source>
</evidence>
<protein>
    <submittedName>
        <fullName evidence="12">ABC transporter permease</fullName>
    </submittedName>
</protein>
<reference evidence="12" key="2">
    <citation type="journal article" date="2008" name="Microbiol. Mol. Biol. Rev.">
        <title>Structure, function, and evolution of bacterial ATP-binding cassette systems.</title>
        <authorList>
            <person name="Davidson A.L."/>
            <person name="Dassa E."/>
            <person name="Orelle C."/>
            <person name="Chen J."/>
        </authorList>
    </citation>
    <scope>NUCLEOTIDE SEQUENCE</scope>
</reference>
<keyword evidence="4" id="KW-1003">Cell membrane</keyword>
<reference evidence="12" key="4">
    <citation type="journal article" date="2015" name="Biochem. Soc. Trans.">
        <title>ABC transporter research: going strong 40 years on.</title>
        <authorList>
            <person name="Theodoulou F.L."/>
            <person name="Kerr I.D."/>
        </authorList>
    </citation>
    <scope>NUCLEOTIDE SEQUENCE</scope>
</reference>
<dbReference type="AlphaFoldDB" id="A0A8B6X9K0"/>
<evidence type="ECO:0000313" key="11">
    <source>
        <dbReference type="Proteomes" id="UP000675920"/>
    </source>
</evidence>
<reference evidence="12" key="5">
    <citation type="journal article" date="2015" name="F1000Prime Rep">
        <title>Structure and mechanism of ABC transporters.</title>
        <authorList>
            <person name="Wilkens S."/>
        </authorList>
    </citation>
    <scope>NUCLEOTIDE SEQUENCE</scope>
</reference>
<keyword evidence="6 8" id="KW-1133">Transmembrane helix</keyword>
<feature type="domain" description="ABC transmembrane type-1" evidence="10">
    <location>
        <begin position="220"/>
        <end position="426"/>
    </location>
</feature>
<evidence type="ECO:0000259" key="10">
    <source>
        <dbReference type="PROSITE" id="PS50928"/>
    </source>
</evidence>
<keyword evidence="7 8" id="KW-0472">Membrane</keyword>
<dbReference type="GO" id="GO:0005886">
    <property type="term" value="C:plasma membrane"/>
    <property type="evidence" value="ECO:0007669"/>
    <property type="project" value="UniProtKB-SubCell"/>
</dbReference>
<dbReference type="CDD" id="cd06261">
    <property type="entry name" value="TM_PBP2"/>
    <property type="match status" value="1"/>
</dbReference>
<evidence type="ECO:0000313" key="12">
    <source>
        <dbReference type="RefSeq" id="WP_051378591.1"/>
    </source>
</evidence>
<feature type="transmembrane region" description="Helical" evidence="8">
    <location>
        <begin position="308"/>
        <end position="328"/>
    </location>
</feature>
<feature type="region of interest" description="Disordered" evidence="9">
    <location>
        <begin position="128"/>
        <end position="154"/>
    </location>
</feature>
<feature type="transmembrane region" description="Helical" evidence="8">
    <location>
        <begin position="403"/>
        <end position="426"/>
    </location>
</feature>
<keyword evidence="3 8" id="KW-0813">Transport</keyword>